<accession>A0A8T3DAD6</accession>
<evidence type="ECO:0000256" key="6">
    <source>
        <dbReference type="ARBA" id="ARBA00036820"/>
    </source>
</evidence>
<comment type="function">
    <text evidence="7">Catalyzes the GTP-dependent phosphorylation of 5-hydroxy-L-lysine.</text>
</comment>
<sequence length="371" mass="41575">MAVGEATSVLALNAGMSDKDVKPKLSQPQVSELIGRLFGLKVSKIRPLPSYDDQNFHVVVSEGGEYVLKIMNSKDSRNLELLELQTHAMSFLHQRGLPAQTALPTVTGQLMSLEDVDCGSGIQKYLVRLLTYLPGCTISKVSYTPHILYQVGKQAATMDKVLQEMKHPNLPVLQRQNFIWSLANVHLLEPYLPAMDGDPVQQVVKDVIELYKKEVLPNMDSFCKGTNHGDFNDLNILVEPDNGGSYRISGILDFGDMSSGCYVYELAITIMYMMIEHPNPLEAGGPVLAGWESVIPLNQAERDALYLLVLGRFCQSLVMARHAVTLQPENQEYLMITARTGIRLLKQLWEMGKEATEKKWFEAAREYTDRK</sequence>
<evidence type="ECO:0000259" key="10">
    <source>
        <dbReference type="Pfam" id="PF01636"/>
    </source>
</evidence>
<dbReference type="AlphaFoldDB" id="A0A8T3DAD6"/>
<protein>
    <recommendedName>
        <fullName evidence="9">Hydroxylysine kinase</fullName>
        <ecNumber evidence="8">2.7.1.81</ecNumber>
    </recommendedName>
</protein>
<dbReference type="PANTHER" id="PTHR21064">
    <property type="entry name" value="AMINOGLYCOSIDE PHOSPHOTRANSFERASE DOMAIN-CONTAINING PROTEIN-RELATED"/>
    <property type="match status" value="1"/>
</dbReference>
<dbReference type="Gene3D" id="3.90.1200.10">
    <property type="match status" value="1"/>
</dbReference>
<evidence type="ECO:0000256" key="7">
    <source>
        <dbReference type="ARBA" id="ARBA00037368"/>
    </source>
</evidence>
<dbReference type="GO" id="GO:0047992">
    <property type="term" value="F:hydroxylysine kinase activity"/>
    <property type="evidence" value="ECO:0007669"/>
    <property type="project" value="UniProtKB-EC"/>
</dbReference>
<organism evidence="11 12">
    <name type="scientific">Albula goreensis</name>
    <dbReference type="NCBI Taxonomy" id="1534307"/>
    <lineage>
        <taxon>Eukaryota</taxon>
        <taxon>Metazoa</taxon>
        <taxon>Chordata</taxon>
        <taxon>Craniata</taxon>
        <taxon>Vertebrata</taxon>
        <taxon>Euteleostomi</taxon>
        <taxon>Actinopterygii</taxon>
        <taxon>Neopterygii</taxon>
        <taxon>Teleostei</taxon>
        <taxon>Albuliformes</taxon>
        <taxon>Albulidae</taxon>
        <taxon>Albula</taxon>
    </lineage>
</organism>
<name>A0A8T3DAD6_9TELE</name>
<comment type="similarity">
    <text evidence="2">Belongs to the aminoglycoside phosphotransferase family.</text>
</comment>
<proteinExistence type="inferred from homology"/>
<dbReference type="InterPro" id="IPR002575">
    <property type="entry name" value="Aminoglycoside_PTrfase"/>
</dbReference>
<evidence type="ECO:0000256" key="5">
    <source>
        <dbReference type="ARBA" id="ARBA00022777"/>
    </source>
</evidence>
<keyword evidence="5" id="KW-0418">Kinase</keyword>
<comment type="catalytic activity">
    <reaction evidence="6">
        <text>(5R)-5-hydroxy-L-lysine + GTP = (5R)-5-phosphooxy-L-lysine + GDP + H(+)</text>
        <dbReference type="Rhea" id="RHEA:19049"/>
        <dbReference type="ChEBI" id="CHEBI:15378"/>
        <dbReference type="ChEBI" id="CHEBI:37565"/>
        <dbReference type="ChEBI" id="CHEBI:57882"/>
        <dbReference type="ChEBI" id="CHEBI:58189"/>
        <dbReference type="ChEBI" id="CHEBI:58357"/>
        <dbReference type="EC" id="2.7.1.81"/>
    </reaction>
</comment>
<evidence type="ECO:0000256" key="2">
    <source>
        <dbReference type="ARBA" id="ARBA00006219"/>
    </source>
</evidence>
<keyword evidence="3" id="KW-0963">Cytoplasm</keyword>
<reference evidence="11" key="1">
    <citation type="submission" date="2021-01" db="EMBL/GenBank/DDBJ databases">
        <authorList>
            <person name="Zahm M."/>
            <person name="Roques C."/>
            <person name="Cabau C."/>
            <person name="Klopp C."/>
            <person name="Donnadieu C."/>
            <person name="Jouanno E."/>
            <person name="Lampietro C."/>
            <person name="Louis A."/>
            <person name="Herpin A."/>
            <person name="Echchiki A."/>
            <person name="Berthelot C."/>
            <person name="Parey E."/>
            <person name="Roest-Crollius H."/>
            <person name="Braasch I."/>
            <person name="Postlethwait J."/>
            <person name="Bobe J."/>
            <person name="Montfort J."/>
            <person name="Bouchez O."/>
            <person name="Begum T."/>
            <person name="Mejri S."/>
            <person name="Adams A."/>
            <person name="Chen W.-J."/>
            <person name="Guiguen Y."/>
        </authorList>
    </citation>
    <scope>NUCLEOTIDE SEQUENCE</scope>
    <source>
        <tissue evidence="11">Blood</tissue>
    </source>
</reference>
<evidence type="ECO:0000313" key="12">
    <source>
        <dbReference type="Proteomes" id="UP000829720"/>
    </source>
</evidence>
<keyword evidence="4" id="KW-0808">Transferase</keyword>
<dbReference type="InterPro" id="IPR050249">
    <property type="entry name" value="Pseudomonas-type_ThrB"/>
</dbReference>
<comment type="caution">
    <text evidence="11">The sequence shown here is derived from an EMBL/GenBank/DDBJ whole genome shotgun (WGS) entry which is preliminary data.</text>
</comment>
<feature type="domain" description="Aminoglycoside phosphotransferase" evidence="10">
    <location>
        <begin position="45"/>
        <end position="284"/>
    </location>
</feature>
<evidence type="ECO:0000256" key="4">
    <source>
        <dbReference type="ARBA" id="ARBA00022679"/>
    </source>
</evidence>
<dbReference type="SUPFAM" id="SSF56112">
    <property type="entry name" value="Protein kinase-like (PK-like)"/>
    <property type="match status" value="1"/>
</dbReference>
<comment type="subcellular location">
    <subcellularLocation>
        <location evidence="1">Cytoplasm</location>
    </subcellularLocation>
</comment>
<dbReference type="Pfam" id="PF01636">
    <property type="entry name" value="APH"/>
    <property type="match status" value="1"/>
</dbReference>
<evidence type="ECO:0000313" key="11">
    <source>
        <dbReference type="EMBL" id="KAI1891555.1"/>
    </source>
</evidence>
<gene>
    <name evidence="11" type="ORF">AGOR_G00145000</name>
</gene>
<evidence type="ECO:0000256" key="8">
    <source>
        <dbReference type="ARBA" id="ARBA00038873"/>
    </source>
</evidence>
<dbReference type="Gene3D" id="3.30.200.20">
    <property type="entry name" value="Phosphorylase Kinase, domain 1"/>
    <property type="match status" value="1"/>
</dbReference>
<dbReference type="GO" id="GO:0005737">
    <property type="term" value="C:cytoplasm"/>
    <property type="evidence" value="ECO:0007669"/>
    <property type="project" value="UniProtKB-SubCell"/>
</dbReference>
<dbReference type="EMBL" id="JAERUA010000013">
    <property type="protein sequence ID" value="KAI1891555.1"/>
    <property type="molecule type" value="Genomic_DNA"/>
</dbReference>
<dbReference type="FunFam" id="3.30.200.20:FF:000549">
    <property type="entry name" value="hydroxylysine kinase"/>
    <property type="match status" value="1"/>
</dbReference>
<evidence type="ECO:0000256" key="9">
    <source>
        <dbReference type="ARBA" id="ARBA00040505"/>
    </source>
</evidence>
<keyword evidence="12" id="KW-1185">Reference proteome</keyword>
<evidence type="ECO:0000256" key="1">
    <source>
        <dbReference type="ARBA" id="ARBA00004496"/>
    </source>
</evidence>
<dbReference type="EC" id="2.7.1.81" evidence="8"/>
<dbReference type="InterPro" id="IPR011009">
    <property type="entry name" value="Kinase-like_dom_sf"/>
</dbReference>
<dbReference type="OrthoDB" id="9973935at2759"/>
<evidence type="ECO:0000256" key="3">
    <source>
        <dbReference type="ARBA" id="ARBA00022490"/>
    </source>
</evidence>
<dbReference type="PANTHER" id="PTHR21064:SF1">
    <property type="entry name" value="HYDROXYLYSINE KINASE"/>
    <property type="match status" value="1"/>
</dbReference>
<dbReference type="Proteomes" id="UP000829720">
    <property type="component" value="Unassembled WGS sequence"/>
</dbReference>
<dbReference type="FunFam" id="3.90.1200.10:FF:000007">
    <property type="entry name" value="hydroxylysine kinase isoform X1"/>
    <property type="match status" value="1"/>
</dbReference>